<gene>
    <name evidence="1" type="ORF">V5O48_014089</name>
</gene>
<sequence length="267" mass="31583">MLVEHADRESLEGLGLWISRKRTDASGRLWVSERPMEDSGHPTQFLRSQWGLQKKTQTQPLPKQSNQQGRKAVQEVLRLWESLNILKDQKDNLEQAILDIDSKDWDVNVQKLPVVTKQIAETEKQVRQKELLLGVEETQEIRHLMSSPYLRERMNALAIKTRLVAHLRSRKFQQDRLERSYRKQTNEEKIHTQIARYNEKVLKMEKMVLLRQAPRNAVPPKRIPMDQLFSLYVDDEIWQDVGLTDKWDIRHRRGWQTILYDPVFGGC</sequence>
<proteinExistence type="predicted"/>
<keyword evidence="2" id="KW-1185">Reference proteome</keyword>
<accession>A0ABR3EYA0</accession>
<organism evidence="1 2">
    <name type="scientific">Marasmius crinis-equi</name>
    <dbReference type="NCBI Taxonomy" id="585013"/>
    <lineage>
        <taxon>Eukaryota</taxon>
        <taxon>Fungi</taxon>
        <taxon>Dikarya</taxon>
        <taxon>Basidiomycota</taxon>
        <taxon>Agaricomycotina</taxon>
        <taxon>Agaricomycetes</taxon>
        <taxon>Agaricomycetidae</taxon>
        <taxon>Agaricales</taxon>
        <taxon>Marasmiineae</taxon>
        <taxon>Marasmiaceae</taxon>
        <taxon>Marasmius</taxon>
    </lineage>
</organism>
<dbReference type="EMBL" id="JBAHYK010001465">
    <property type="protein sequence ID" value="KAL0567903.1"/>
    <property type="molecule type" value="Genomic_DNA"/>
</dbReference>
<reference evidence="1 2" key="1">
    <citation type="submission" date="2024-02" db="EMBL/GenBank/DDBJ databases">
        <title>A draft genome for the cacao thread blight pathogen Marasmius crinis-equi.</title>
        <authorList>
            <person name="Cohen S.P."/>
            <person name="Baruah I.K."/>
            <person name="Amoako-Attah I."/>
            <person name="Bukari Y."/>
            <person name="Meinhardt L.W."/>
            <person name="Bailey B.A."/>
        </authorList>
    </citation>
    <scope>NUCLEOTIDE SEQUENCE [LARGE SCALE GENOMIC DNA]</scope>
    <source>
        <strain evidence="1 2">GH-76</strain>
    </source>
</reference>
<protein>
    <submittedName>
        <fullName evidence="1">Uncharacterized protein</fullName>
    </submittedName>
</protein>
<evidence type="ECO:0000313" key="1">
    <source>
        <dbReference type="EMBL" id="KAL0567903.1"/>
    </source>
</evidence>
<comment type="caution">
    <text evidence="1">The sequence shown here is derived from an EMBL/GenBank/DDBJ whole genome shotgun (WGS) entry which is preliminary data.</text>
</comment>
<evidence type="ECO:0000313" key="2">
    <source>
        <dbReference type="Proteomes" id="UP001465976"/>
    </source>
</evidence>
<dbReference type="Proteomes" id="UP001465976">
    <property type="component" value="Unassembled WGS sequence"/>
</dbReference>
<name>A0ABR3EYA0_9AGAR</name>